<feature type="transmembrane region" description="Helical" evidence="10">
    <location>
        <begin position="337"/>
        <end position="360"/>
    </location>
</feature>
<keyword evidence="10" id="KW-0050">Antiport</keyword>
<keyword evidence="13" id="KW-1185">Reference proteome</keyword>
<comment type="caution">
    <text evidence="10">Lacks conserved residue(s) required for the propagation of feature annotation.</text>
</comment>
<evidence type="ECO:0000256" key="3">
    <source>
        <dbReference type="ARBA" id="ARBA00022475"/>
    </source>
</evidence>
<evidence type="ECO:0000256" key="6">
    <source>
        <dbReference type="ARBA" id="ARBA00023053"/>
    </source>
</evidence>
<feature type="transmembrane region" description="Helical" evidence="10">
    <location>
        <begin position="31"/>
        <end position="50"/>
    </location>
</feature>
<keyword evidence="9 10" id="KW-0739">Sodium transport</keyword>
<dbReference type="Pfam" id="PF00999">
    <property type="entry name" value="Na_H_Exchanger"/>
    <property type="match status" value="1"/>
</dbReference>
<evidence type="ECO:0000256" key="4">
    <source>
        <dbReference type="ARBA" id="ARBA00022692"/>
    </source>
</evidence>
<evidence type="ECO:0000256" key="2">
    <source>
        <dbReference type="ARBA" id="ARBA00022448"/>
    </source>
</evidence>
<dbReference type="InterPro" id="IPR006153">
    <property type="entry name" value="Cation/H_exchanger_TM"/>
</dbReference>
<feature type="transmembrane region" description="Helical" evidence="10">
    <location>
        <begin position="83"/>
        <end position="105"/>
    </location>
</feature>
<reference evidence="12 13" key="1">
    <citation type="journal article" date="2019" name="Int. J. Syst. Evol. Microbiol.">
        <title>The Global Catalogue of Microorganisms (GCM) 10K type strain sequencing project: providing services to taxonomists for standard genome sequencing and annotation.</title>
        <authorList>
            <consortium name="The Broad Institute Genomics Platform"/>
            <consortium name="The Broad Institute Genome Sequencing Center for Infectious Disease"/>
            <person name="Wu L."/>
            <person name="Ma J."/>
        </authorList>
    </citation>
    <scope>NUCLEOTIDE SEQUENCE [LARGE SCALE GENOMIC DNA]</scope>
    <source>
        <strain evidence="12 13">JCM 3272</strain>
    </source>
</reference>
<feature type="domain" description="Cation/H+ exchanger transmembrane" evidence="11">
    <location>
        <begin position="12"/>
        <end position="398"/>
    </location>
</feature>
<protein>
    <submittedName>
        <fullName evidence="12">Na+/H+ antiporter</fullName>
    </submittedName>
</protein>
<evidence type="ECO:0000256" key="9">
    <source>
        <dbReference type="ARBA" id="ARBA00023201"/>
    </source>
</evidence>
<comment type="similarity">
    <text evidence="10">Belongs to the monovalent cation:proton antiporter 1 (CPA1) transporter (TC 2.A.36) family.</text>
</comment>
<keyword evidence="3 10" id="KW-1003">Cell membrane</keyword>
<dbReference type="PANTHER" id="PTHR10110">
    <property type="entry name" value="SODIUM/HYDROGEN EXCHANGER"/>
    <property type="match status" value="1"/>
</dbReference>
<dbReference type="InterPro" id="IPR004705">
    <property type="entry name" value="Cation/H_exchanger_CPA1_bac"/>
</dbReference>
<evidence type="ECO:0000256" key="1">
    <source>
        <dbReference type="ARBA" id="ARBA00004651"/>
    </source>
</evidence>
<feature type="transmembrane region" description="Helical" evidence="10">
    <location>
        <begin position="154"/>
        <end position="173"/>
    </location>
</feature>
<feature type="transmembrane region" description="Helical" evidence="10">
    <location>
        <begin position="111"/>
        <end position="133"/>
    </location>
</feature>
<keyword evidence="6 10" id="KW-0915">Sodium</keyword>
<feature type="transmembrane region" description="Helical" evidence="10">
    <location>
        <begin position="179"/>
        <end position="203"/>
    </location>
</feature>
<evidence type="ECO:0000256" key="10">
    <source>
        <dbReference type="RuleBase" id="RU366002"/>
    </source>
</evidence>
<feature type="transmembrane region" description="Helical" evidence="10">
    <location>
        <begin position="372"/>
        <end position="393"/>
    </location>
</feature>
<comment type="caution">
    <text evidence="12">The sequence shown here is derived from an EMBL/GenBank/DDBJ whole genome shotgun (WGS) entry which is preliminary data.</text>
</comment>
<keyword evidence="5 10" id="KW-1133">Transmembrane helix</keyword>
<evidence type="ECO:0000313" key="13">
    <source>
        <dbReference type="Proteomes" id="UP001501444"/>
    </source>
</evidence>
<gene>
    <name evidence="12" type="ORF">GCM10010170_109270</name>
</gene>
<dbReference type="Gene3D" id="6.10.140.1330">
    <property type="match status" value="1"/>
</dbReference>
<organism evidence="12 13">
    <name type="scientific">Dactylosporangium salmoneum</name>
    <dbReference type="NCBI Taxonomy" id="53361"/>
    <lineage>
        <taxon>Bacteria</taxon>
        <taxon>Bacillati</taxon>
        <taxon>Actinomycetota</taxon>
        <taxon>Actinomycetes</taxon>
        <taxon>Micromonosporales</taxon>
        <taxon>Micromonosporaceae</taxon>
        <taxon>Dactylosporangium</taxon>
    </lineage>
</organism>
<dbReference type="RefSeq" id="WP_344620715.1">
    <property type="nucleotide sequence ID" value="NZ_BAAARV010000141.1"/>
</dbReference>
<dbReference type="Proteomes" id="UP001501444">
    <property type="component" value="Unassembled WGS sequence"/>
</dbReference>
<evidence type="ECO:0000259" key="11">
    <source>
        <dbReference type="Pfam" id="PF00999"/>
    </source>
</evidence>
<comment type="function">
    <text evidence="10">Na(+)/H(+) antiporter that extrudes sodium in exchange for external protons.</text>
</comment>
<evidence type="ECO:0000256" key="8">
    <source>
        <dbReference type="ARBA" id="ARBA00023136"/>
    </source>
</evidence>
<keyword evidence="8 10" id="KW-0472">Membrane</keyword>
<proteinExistence type="inferred from homology"/>
<keyword evidence="4 10" id="KW-0812">Transmembrane</keyword>
<evidence type="ECO:0000313" key="12">
    <source>
        <dbReference type="EMBL" id="GAA2394927.1"/>
    </source>
</evidence>
<feature type="transmembrane region" description="Helical" evidence="10">
    <location>
        <begin position="234"/>
        <end position="253"/>
    </location>
</feature>
<keyword evidence="7 10" id="KW-0406">Ion transport</keyword>
<feature type="transmembrane region" description="Helical" evidence="10">
    <location>
        <begin position="300"/>
        <end position="325"/>
    </location>
</feature>
<feature type="transmembrane region" description="Helical" evidence="10">
    <location>
        <begin position="265"/>
        <end position="288"/>
    </location>
</feature>
<accession>A0ABN3I4V4</accession>
<comment type="subcellular location">
    <subcellularLocation>
        <location evidence="1 10">Cell membrane</location>
        <topology evidence="1 10">Multi-pass membrane protein</topology>
    </subcellularLocation>
</comment>
<sequence>MEKVEIVLALIVLATVVAVSARRLSVPAPSLLVAAGVAAGMLPFVPRISIDPQLVSVIVLPPLLYAAGEDLSWRELRRVWRPVTILAFGLVLASAAAVGVVAAAVTGLPAAMAFVLGAILASTDPVAVTALGRRLPLPAKVHTLLQGESLFNDATSLVLFRVAVAGAVAGGALSWQRAIGQFVLLAGGGAAVGAVVAACVAVIRRRTEDPVLETVIALLTPYVAYVAAEAAHVSGVTAVVVASVILGGLSASLTNPGIRLQLHAVYGTVVFLLESIVFAVIGLTLPGLVADVAGAPGRLLWQVVAVAATLLAVRFLWVLPLAAFLPAPAGRRLSFRTAAVVSWAGARGVLPLTAALSLPLLTAAGAALPGRALTVTITVAVIVLTLTVQGFTLSPLVRRSGIAASPSALSAEDTLADVRTARAALARLDELEDRQSVAPAVGAALRRALNHRIEEHPELSDEHREHDLSARAVRRDLIAVELRELDRLHHAGEISDATRRRRQRALDLSDSALGEL</sequence>
<dbReference type="InterPro" id="IPR018422">
    <property type="entry name" value="Cation/H_exchanger_CPA1"/>
</dbReference>
<dbReference type="NCBIfam" id="TIGR00831">
    <property type="entry name" value="a_cpa1"/>
    <property type="match status" value="1"/>
</dbReference>
<dbReference type="PANTHER" id="PTHR10110:SF86">
    <property type="entry name" value="SODIUM_HYDROGEN EXCHANGER 7"/>
    <property type="match status" value="1"/>
</dbReference>
<keyword evidence="2 10" id="KW-0813">Transport</keyword>
<name>A0ABN3I4V4_9ACTN</name>
<evidence type="ECO:0000256" key="7">
    <source>
        <dbReference type="ARBA" id="ARBA00023065"/>
    </source>
</evidence>
<evidence type="ECO:0000256" key="5">
    <source>
        <dbReference type="ARBA" id="ARBA00022989"/>
    </source>
</evidence>
<dbReference type="EMBL" id="BAAARV010000141">
    <property type="protein sequence ID" value="GAA2394927.1"/>
    <property type="molecule type" value="Genomic_DNA"/>
</dbReference>